<dbReference type="RefSeq" id="WP_048382134.1">
    <property type="nucleotide sequence ID" value="NZ_FNRS01000001.1"/>
</dbReference>
<reference evidence="4 6" key="2">
    <citation type="submission" date="2016-10" db="EMBL/GenBank/DDBJ databases">
        <authorList>
            <person name="Varghese N."/>
            <person name="Submissions S."/>
        </authorList>
    </citation>
    <scope>NUCLEOTIDE SEQUENCE [LARGE SCALE GENOMIC DNA]</scope>
    <source>
        <strain evidence="4 6">BS3652</strain>
    </source>
</reference>
<evidence type="ECO:0000313" key="4">
    <source>
        <dbReference type="EMBL" id="SEC56475.1"/>
    </source>
</evidence>
<comment type="caution">
    <text evidence="3">The sequence shown here is derived from an EMBL/GenBank/DDBJ whole genome shotgun (WGS) entry which is preliminary data.</text>
</comment>
<evidence type="ECO:0000259" key="2">
    <source>
        <dbReference type="Pfam" id="PF01266"/>
    </source>
</evidence>
<keyword evidence="1" id="KW-0560">Oxidoreductase</keyword>
<evidence type="ECO:0000256" key="1">
    <source>
        <dbReference type="ARBA" id="ARBA00023002"/>
    </source>
</evidence>
<evidence type="ECO:0000313" key="6">
    <source>
        <dbReference type="Proteomes" id="UP000183155"/>
    </source>
</evidence>
<dbReference type="SUPFAM" id="SSF54373">
    <property type="entry name" value="FAD-linked reductases, C-terminal domain"/>
    <property type="match status" value="1"/>
</dbReference>
<dbReference type="Proteomes" id="UP000036395">
    <property type="component" value="Unassembled WGS sequence"/>
</dbReference>
<feature type="domain" description="FAD dependent oxidoreductase" evidence="2">
    <location>
        <begin position="4"/>
        <end position="394"/>
    </location>
</feature>
<proteinExistence type="predicted"/>
<dbReference type="AlphaFoldDB" id="A0A0J6GI39"/>
<dbReference type="Gene3D" id="3.30.9.10">
    <property type="entry name" value="D-Amino Acid Oxidase, subunit A, domain 2"/>
    <property type="match status" value="1"/>
</dbReference>
<sequence length="413" mass="45363">MHCDTIVLGAGIVGVSTALQLQARGRNVVLIDRAQPGTGTSHGNAGLIERASVIPYSFPREIARLLRYGLNQQSDVRYSLKHLPKAGRWLMHYWRESGPSGLAKATQAMLPLIEKCVSEHDLLSEPAGMGGLIQDSGWIEVYRTLADFDKAQRDAAALAEYKLNYRVLDQQQVHALEPGLHSDVIGGIHWLDPKTVSDPGGLTRGYAELFIKRGGHFVIGDATRLRSTAGQWQVESQKGLIVANEAVIALGPQAREIFEPLGYPIPLAIKRGYHMHYAARDGQTMQHPILDSVGGYVLAPMVGGIRLTTGIEFADSDDPINEIQLRRCEAHAQRLYPLGKRVDAEPWLGRRPCLPDMCPVIGPASRHKGLWFNFGHAHHGLTLGPVSGRLLAEMMTGETPFTDPTPYSAERFN</sequence>
<evidence type="ECO:0000313" key="5">
    <source>
        <dbReference type="Proteomes" id="UP000036395"/>
    </source>
</evidence>
<dbReference type="EMBL" id="JYLA01000005">
    <property type="protein sequence ID" value="KMM84356.1"/>
    <property type="molecule type" value="Genomic_DNA"/>
</dbReference>
<protein>
    <submittedName>
        <fullName evidence="3">Amino acid dehydrogenase</fullName>
    </submittedName>
    <submittedName>
        <fullName evidence="4">D-lysine oxidase</fullName>
    </submittedName>
</protein>
<dbReference type="SUPFAM" id="SSF51905">
    <property type="entry name" value="FAD/NAD(P)-binding domain"/>
    <property type="match status" value="1"/>
</dbReference>
<dbReference type="STRING" id="47884.SAMN04490203_2655"/>
<dbReference type="Gene3D" id="3.50.50.60">
    <property type="entry name" value="FAD/NAD(P)-binding domain"/>
    <property type="match status" value="2"/>
</dbReference>
<evidence type="ECO:0000313" key="3">
    <source>
        <dbReference type="EMBL" id="KMM84356.1"/>
    </source>
</evidence>
<dbReference type="Pfam" id="PF01266">
    <property type="entry name" value="DAO"/>
    <property type="match status" value="1"/>
</dbReference>
<dbReference type="OrthoDB" id="9805337at2"/>
<dbReference type="GO" id="GO:0005737">
    <property type="term" value="C:cytoplasm"/>
    <property type="evidence" value="ECO:0007669"/>
    <property type="project" value="TreeGrafter"/>
</dbReference>
<dbReference type="PATRIC" id="fig|47884.3.peg.3281"/>
<organism evidence="3 5">
    <name type="scientific">Pseudomonas taetrolens</name>
    <dbReference type="NCBI Taxonomy" id="47884"/>
    <lineage>
        <taxon>Bacteria</taxon>
        <taxon>Pseudomonadati</taxon>
        <taxon>Pseudomonadota</taxon>
        <taxon>Gammaproteobacteria</taxon>
        <taxon>Pseudomonadales</taxon>
        <taxon>Pseudomonadaceae</taxon>
        <taxon>Pseudomonas</taxon>
    </lineage>
</organism>
<keyword evidence="6" id="KW-1185">Reference proteome</keyword>
<dbReference type="GO" id="GO:0016491">
    <property type="term" value="F:oxidoreductase activity"/>
    <property type="evidence" value="ECO:0007669"/>
    <property type="project" value="UniProtKB-KW"/>
</dbReference>
<name>A0A0J6GI39_PSETA</name>
<dbReference type="InterPro" id="IPR036188">
    <property type="entry name" value="FAD/NAD-bd_sf"/>
</dbReference>
<dbReference type="InterPro" id="IPR006076">
    <property type="entry name" value="FAD-dep_OxRdtase"/>
</dbReference>
<dbReference type="EMBL" id="FNRS01000001">
    <property type="protein sequence ID" value="SEC56475.1"/>
    <property type="molecule type" value="Genomic_DNA"/>
</dbReference>
<dbReference type="Proteomes" id="UP000183155">
    <property type="component" value="Unassembled WGS sequence"/>
</dbReference>
<dbReference type="PANTHER" id="PTHR13847:SF289">
    <property type="entry name" value="GLYCINE OXIDASE"/>
    <property type="match status" value="1"/>
</dbReference>
<accession>A0A0J6GI39</accession>
<dbReference type="PANTHER" id="PTHR13847">
    <property type="entry name" value="SARCOSINE DEHYDROGENASE-RELATED"/>
    <property type="match status" value="1"/>
</dbReference>
<gene>
    <name evidence="4" type="ORF">SAMN04490203_2655</name>
    <name evidence="3" type="ORF">TU78_14100</name>
</gene>
<reference evidence="3 5" key="1">
    <citation type="submission" date="2015-02" db="EMBL/GenBank/DDBJ databases">
        <title>Pseudomonas helleri sp. nov. and Pseudomonas weihenstephanensis sp. nov., isolated from raw cows milk.</title>
        <authorList>
            <person name="von Neubeck M."/>
            <person name="Huptas C."/>
            <person name="Wenning M."/>
            <person name="Scherer S."/>
        </authorList>
    </citation>
    <scope>NUCLEOTIDE SEQUENCE [LARGE SCALE GENOMIC DNA]</scope>
    <source>
        <strain evidence="3 5">DSM 21104</strain>
    </source>
</reference>